<organism evidence="1 2">
    <name type="scientific">Spirosoma endophyticum</name>
    <dbReference type="NCBI Taxonomy" id="662367"/>
    <lineage>
        <taxon>Bacteria</taxon>
        <taxon>Pseudomonadati</taxon>
        <taxon>Bacteroidota</taxon>
        <taxon>Cytophagia</taxon>
        <taxon>Cytophagales</taxon>
        <taxon>Cytophagaceae</taxon>
        <taxon>Spirosoma</taxon>
    </lineage>
</organism>
<dbReference type="InterPro" id="IPR026444">
    <property type="entry name" value="Secre_tail"/>
</dbReference>
<dbReference type="Proteomes" id="UP000198598">
    <property type="component" value="Unassembled WGS sequence"/>
</dbReference>
<gene>
    <name evidence="1" type="ORF">SAMN05216167_101499</name>
</gene>
<protein>
    <submittedName>
        <fullName evidence="1">Por secretion system C-terminal sorting domain-containing protein</fullName>
    </submittedName>
</protein>
<keyword evidence="2" id="KW-1185">Reference proteome</keyword>
<proteinExistence type="predicted"/>
<dbReference type="NCBIfam" id="TIGR04183">
    <property type="entry name" value="Por_Secre_tail"/>
    <property type="match status" value="1"/>
</dbReference>
<dbReference type="RefSeq" id="WP_093822859.1">
    <property type="nucleotide sequence ID" value="NZ_FOLQ01000001.1"/>
</dbReference>
<evidence type="ECO:0000313" key="2">
    <source>
        <dbReference type="Proteomes" id="UP000198598"/>
    </source>
</evidence>
<dbReference type="OrthoDB" id="903507at2"/>
<name>A0A1I1GK39_9BACT</name>
<accession>A0A1I1GK39</accession>
<reference evidence="1 2" key="1">
    <citation type="submission" date="2016-10" db="EMBL/GenBank/DDBJ databases">
        <authorList>
            <person name="de Groot N.N."/>
        </authorList>
    </citation>
    <scope>NUCLEOTIDE SEQUENCE [LARGE SCALE GENOMIC DNA]</scope>
    <source>
        <strain evidence="1 2">DSM 26130</strain>
    </source>
</reference>
<dbReference type="EMBL" id="FOLQ01000001">
    <property type="protein sequence ID" value="SFC12137.1"/>
    <property type="molecule type" value="Genomic_DNA"/>
</dbReference>
<dbReference type="STRING" id="662367.SAMN05216167_101499"/>
<evidence type="ECO:0000313" key="1">
    <source>
        <dbReference type="EMBL" id="SFC12137.1"/>
    </source>
</evidence>
<sequence length="1436" mass="155052">MKIALRLIILLLINTSSIAQVFTILGPQRACRGQAVQLQLNIRSDINSSRGFSVQISSDKVQWQTLSSQLTGTSTIQTVLPDNLPTEKTIYLHVSSIEPVLISNDLSITINGLPSARLVSAKTSDLYNNPLYPGGISMDSLQLNRLSNLAFQVAVTGGGPYQITLNDSSTHPIDEYRKEIPRTVDRSFVYRISRVRNECGVGTVTANSFSAIVNPISMFIPEFGTSYVCAGKPFPIKVISTTPLPASTTLYAILTPLTGTAGSPYRARVLSTTSAGVFDIIAPTDIQIGYYHISLRSDSPRLRVDIPGSSSVQVTRTNRFTIRNPVQTIAFGASAKLSTTYDALYQRITFDDGFVGETGGYSVDEYTRNVSPTQNTVYTIRSVGSAYCGAATTEGPLRYTVNVAPGLVIDSLSSYEVCTGTSITGYYRANFTPPSGSPLTLQIGSERVVATILDAKRFQVQIPSTIKAGSYVLTPIWDGLSGRSSDFLLIVKTPPIARLSTTDSYNPSLSAYDRPGVYYLKMESGTRSNALDVSLSDGQAIRKSLDITENLLVQVFAEKTTNTFRIMSVRNECGVGVATGSVDLTVSQPSLSSLGLQVSLVYNFSAIPDYCPGDSAQVTIRATNLPNTPIYQIEFSKNESSWAGTYLTGPVRSGAVKVKLPATGGVYWLRVKSTETGQVSVPVRVYISDKLLAAWSSTNAEFTGQPIRTSIRFSGSRPPFHYRLSNGVEGDAAFYSAPVTLTSTAPAAYSIVSATGGCAVPVELPQEPFQVKALPIVKPEILTAGEFDDRSQHNIHCEGGIFRFPYLLRGVFPSSARLEARLYGQDGKFLQKLTVLDPATPVTVRVDSVPALNGQYRVRLFMMLGDSVLSTTENEYYSIIIHKVGTVQLTGGVNGKLTIARGSDMAQGAVTVTGGRPVSVWLSNGTIIQSYSEYEGTYSVPFNQEGVYTITQAVSACGLMPTTGQVDVSFQPAIKSFSLIGSLCKDQPAQLNYQTVGAFAPDNEFTFEFRPFPRDSTSIFVRTKQTQGPVTFQLPSTIRAGAFGDLIMRSSNPAITYEMTDVSIRQRPTARLIPSTTTIYPGQSVDIPIELVSGGGGNDLRFENGPLLTGYFDLPTVEMTPKQTTTYRLAAVSNSCGVGTVSGEVTVIVTPRTTPSIEVNYIGNYNTLCAGKESYVSFKPIGTFDAGNLFSLQLSDSTGQNYRTIATNSVGAAPEFRFTLPADHPSGRTYRLRIASSNPVVTGSSSSQPIAVSPPVTGKIISPKQQVKKGESATVTLQFTGIPPFRYALSSAYFSISDGFGAPNFIHTIRPRVDTSQQYKLLQVNTPTCGDGVIVSDNATMIVDVVGQSYDIAILEAFAFPNPTTDILRVGVLAYEVGTLSLTLRTMSGDLLFQKDTPINNFGNQTIPMSSYPTGLYILTAKVGDRQRTFRIMKIN</sequence>